<feature type="domain" description="C3H1-type" evidence="7">
    <location>
        <begin position="464"/>
        <end position="491"/>
    </location>
</feature>
<evidence type="ECO:0000313" key="9">
    <source>
        <dbReference type="Proteomes" id="UP000092730"/>
    </source>
</evidence>
<dbReference type="AlphaFoldDB" id="A0AAJ8M5V2"/>
<feature type="compositionally biased region" description="Low complexity" evidence="6">
    <location>
        <begin position="33"/>
        <end position="50"/>
    </location>
</feature>
<feature type="region of interest" description="Disordered" evidence="6">
    <location>
        <begin position="1"/>
        <end position="156"/>
    </location>
</feature>
<protein>
    <recommendedName>
        <fullName evidence="7">C3H1-type domain-containing protein</fullName>
    </recommendedName>
</protein>
<dbReference type="RefSeq" id="XP_065725457.1">
    <property type="nucleotide sequence ID" value="XM_065869385.1"/>
</dbReference>
<dbReference type="Pfam" id="PF00642">
    <property type="entry name" value="zf-CCCH"/>
    <property type="match status" value="3"/>
</dbReference>
<feature type="zinc finger region" description="C3H1-type" evidence="5">
    <location>
        <begin position="820"/>
        <end position="847"/>
    </location>
</feature>
<accession>A0AAJ8M5V2</accession>
<evidence type="ECO:0000256" key="1">
    <source>
        <dbReference type="ARBA" id="ARBA00022723"/>
    </source>
</evidence>
<name>A0AAJ8M5V2_9TREE</name>
<dbReference type="GeneID" id="30205002"/>
<evidence type="ECO:0000256" key="5">
    <source>
        <dbReference type="PROSITE-ProRule" id="PRU00723"/>
    </source>
</evidence>
<feature type="domain" description="C3H1-type" evidence="7">
    <location>
        <begin position="941"/>
        <end position="968"/>
    </location>
</feature>
<dbReference type="SMART" id="SM00356">
    <property type="entry name" value="ZnF_C3H1"/>
    <property type="match status" value="5"/>
</dbReference>
<feature type="region of interest" description="Disordered" evidence="6">
    <location>
        <begin position="651"/>
        <end position="672"/>
    </location>
</feature>
<feature type="region of interest" description="Disordered" evidence="6">
    <location>
        <begin position="1007"/>
        <end position="1027"/>
    </location>
</feature>
<keyword evidence="3 5" id="KW-0863">Zinc-finger</keyword>
<dbReference type="EMBL" id="CP144541">
    <property type="protein sequence ID" value="WVW79948.1"/>
    <property type="molecule type" value="Genomic_DNA"/>
</dbReference>
<keyword evidence="1 5" id="KW-0479">Metal-binding</keyword>
<dbReference type="GO" id="GO:0003729">
    <property type="term" value="F:mRNA binding"/>
    <property type="evidence" value="ECO:0007669"/>
    <property type="project" value="InterPro"/>
</dbReference>
<feature type="compositionally biased region" description="Polar residues" evidence="6">
    <location>
        <begin position="732"/>
        <end position="749"/>
    </location>
</feature>
<feature type="region of interest" description="Disordered" evidence="6">
    <location>
        <begin position="497"/>
        <end position="534"/>
    </location>
</feature>
<feature type="compositionally biased region" description="Basic and acidic residues" evidence="6">
    <location>
        <begin position="499"/>
        <end position="527"/>
    </location>
</feature>
<dbReference type="InterPro" id="IPR000571">
    <property type="entry name" value="Znf_CCCH"/>
</dbReference>
<feature type="zinc finger region" description="C3H1-type" evidence="5">
    <location>
        <begin position="464"/>
        <end position="491"/>
    </location>
</feature>
<dbReference type="KEGG" id="kbi:30205002"/>
<dbReference type="Proteomes" id="UP000092730">
    <property type="component" value="Chromosome 1"/>
</dbReference>
<dbReference type="Gene3D" id="4.10.1000.10">
    <property type="entry name" value="Zinc finger, CCCH-type"/>
    <property type="match status" value="3"/>
</dbReference>
<feature type="zinc finger region" description="C3H1-type" evidence="5">
    <location>
        <begin position="905"/>
        <end position="928"/>
    </location>
</feature>
<proteinExistence type="predicted"/>
<evidence type="ECO:0000313" key="8">
    <source>
        <dbReference type="EMBL" id="WVW79948.1"/>
    </source>
</evidence>
<feature type="compositionally biased region" description="Acidic residues" evidence="6">
    <location>
        <begin position="1018"/>
        <end position="1027"/>
    </location>
</feature>
<feature type="compositionally biased region" description="Pro residues" evidence="6">
    <location>
        <begin position="11"/>
        <end position="21"/>
    </location>
</feature>
<feature type="zinc finger region" description="C3H1-type" evidence="5">
    <location>
        <begin position="941"/>
        <end position="968"/>
    </location>
</feature>
<dbReference type="Pfam" id="PF14608">
    <property type="entry name" value="zf-CCCH_2"/>
    <property type="match status" value="1"/>
</dbReference>
<feature type="compositionally biased region" description="Basic and acidic residues" evidence="6">
    <location>
        <begin position="76"/>
        <end position="95"/>
    </location>
</feature>
<evidence type="ECO:0000259" key="7">
    <source>
        <dbReference type="PROSITE" id="PS50103"/>
    </source>
</evidence>
<keyword evidence="4 5" id="KW-0862">Zinc</keyword>
<reference evidence="8" key="1">
    <citation type="submission" date="2013-07" db="EMBL/GenBank/DDBJ databases">
        <authorList>
            <consortium name="The Broad Institute Genome Sequencing Platform"/>
            <person name="Cuomo C."/>
            <person name="Litvintseva A."/>
            <person name="Chen Y."/>
            <person name="Heitman J."/>
            <person name="Sun S."/>
            <person name="Springer D."/>
            <person name="Dromer F."/>
            <person name="Young S.K."/>
            <person name="Zeng Q."/>
            <person name="Gargeya S."/>
            <person name="Fitzgerald M."/>
            <person name="Abouelleil A."/>
            <person name="Alvarado L."/>
            <person name="Berlin A.M."/>
            <person name="Chapman S.B."/>
            <person name="Dewar J."/>
            <person name="Goldberg J."/>
            <person name="Griggs A."/>
            <person name="Gujja S."/>
            <person name="Hansen M."/>
            <person name="Howarth C."/>
            <person name="Imamovic A."/>
            <person name="Larimer J."/>
            <person name="McCowan C."/>
            <person name="Murphy C."/>
            <person name="Pearson M."/>
            <person name="Priest M."/>
            <person name="Roberts A."/>
            <person name="Saif S."/>
            <person name="Shea T."/>
            <person name="Sykes S."/>
            <person name="Wortman J."/>
            <person name="Nusbaum C."/>
            <person name="Birren B."/>
        </authorList>
    </citation>
    <scope>NUCLEOTIDE SEQUENCE</scope>
    <source>
        <strain evidence="8">CBS 10118</strain>
    </source>
</reference>
<evidence type="ECO:0000256" key="6">
    <source>
        <dbReference type="SAM" id="MobiDB-lite"/>
    </source>
</evidence>
<gene>
    <name evidence="8" type="ORF">I302_101921</name>
</gene>
<dbReference type="InterPro" id="IPR036855">
    <property type="entry name" value="Znf_CCCH_sf"/>
</dbReference>
<dbReference type="PANTHER" id="PTHR12547">
    <property type="entry name" value="CCCH ZINC FINGER/TIS11-RELATED"/>
    <property type="match status" value="1"/>
</dbReference>
<dbReference type="InterPro" id="IPR045877">
    <property type="entry name" value="ZFP36-like"/>
</dbReference>
<evidence type="ECO:0000256" key="3">
    <source>
        <dbReference type="ARBA" id="ARBA00022771"/>
    </source>
</evidence>
<keyword evidence="9" id="KW-1185">Reference proteome</keyword>
<dbReference type="SUPFAM" id="SSF90229">
    <property type="entry name" value="CCCH zinc finger"/>
    <property type="match status" value="4"/>
</dbReference>
<sequence>MSSHSTTSTPSSPPHTPPPSSPNFKLTLPTPPSFSAHRSSSHSRNTSSTNLADLPNTTQDDPKHSKRMSISSIHDPIVETDKKDRRVSFFIETHKPISRPSPSAGGELKSPIYKIPQRQAQVVSEDREEILNRPDLPVTPPSTTKRRPISFQGVSPSASSRFSNMAALKGISIDQSLSSPKGAFSRSIWSAGILPSSSYSSAKSGWISPISGSSTAAAASKSISSTLKSPLPIAVYAGEPFKSPTEKKGTASEIAKARGLSIAIIKENGKGVLPITPGLTSSTTPGGGLKSPTLASGLKSPEIKILQHIENGLNSAKSTGIPDTAGSIGKKEIILCKFYHTPGLTCTSRPCRFVHNLSSIQGQLGSASAYPNTAAAALSGFRMLSPNQPDPTSGTFAHAQMTLSTASDYPKKTLKVNEDGGMDLGDVMPGEKVLIEDENGEEVVGQVFFMSGGGKGAMGKSREKWKTVPCKDYAEGHCPYGDYCSFIHDEELPAGLLSEESKTEEQEVSRPDEKKSEEERPETEAKPVQHRLTHRKSASLSSCLTAWTKALPKAILVPSVKVDPQVLAKTEGHLSAFAPPFLREPVAVDETGDLIPAAIESVKATATTPPARAKEPIAIPMEPTITAPPKLTAWAKGPPPNLRKVASIKTLSLPPRDQGNGNGLTPTSASHLMPPVSAISMFGTESDPASPFDPVVQRRKLQELEDSLRSLPRSNLSERSDYPHEQPPTPNEYYNHTQSNIGGNRKTSVLNSTTYPWGMPMSPLPGHGDPTIPSIPGGLGVIWTPTGWAVQDAAMKNALRSAEVKARYGEDSKRRTAKNYFRTKPCRFFAEGFCPHGDECTYMHITVPSSPEQSSSGSESGGSIGISQTFSPTLSQGQVQLYGPLSGQHAVSLPQQPHPKHQTLPCKFYNSSLGCNNGDRCNFLHTRVVPESVMMVERPRPWRTKPCRHFQLNRCTLGDACHFAHVLDPAWVNSGFGSSHGVPQWNVGGGDGGNRLTEESLEKTLQEMRMTSSQGRGEDDEDEEEDDVEIVTAVGDMTFSSASYSPPSSVRA</sequence>
<feature type="compositionally biased region" description="Low complexity" evidence="6">
    <location>
        <begin position="848"/>
        <end position="858"/>
    </location>
</feature>
<dbReference type="PANTHER" id="PTHR12547:SF18">
    <property type="entry name" value="PROTEIN TIS11"/>
    <property type="match status" value="1"/>
</dbReference>
<feature type="domain" description="C3H1-type" evidence="7">
    <location>
        <begin position="905"/>
        <end position="928"/>
    </location>
</feature>
<feature type="domain" description="C3H1-type" evidence="7">
    <location>
        <begin position="820"/>
        <end position="847"/>
    </location>
</feature>
<dbReference type="GO" id="GO:0008270">
    <property type="term" value="F:zinc ion binding"/>
    <property type="evidence" value="ECO:0007669"/>
    <property type="project" value="UniProtKB-KW"/>
</dbReference>
<evidence type="ECO:0000256" key="4">
    <source>
        <dbReference type="ARBA" id="ARBA00022833"/>
    </source>
</evidence>
<dbReference type="PROSITE" id="PS50103">
    <property type="entry name" value="ZF_C3H1"/>
    <property type="match status" value="4"/>
</dbReference>
<keyword evidence="2" id="KW-0677">Repeat</keyword>
<evidence type="ECO:0000256" key="2">
    <source>
        <dbReference type="ARBA" id="ARBA00022737"/>
    </source>
</evidence>
<organism evidence="8 9">
    <name type="scientific">Kwoniella bestiolae CBS 10118</name>
    <dbReference type="NCBI Taxonomy" id="1296100"/>
    <lineage>
        <taxon>Eukaryota</taxon>
        <taxon>Fungi</taxon>
        <taxon>Dikarya</taxon>
        <taxon>Basidiomycota</taxon>
        <taxon>Agaricomycotina</taxon>
        <taxon>Tremellomycetes</taxon>
        <taxon>Tremellales</taxon>
        <taxon>Cryptococcaceae</taxon>
        <taxon>Kwoniella</taxon>
    </lineage>
</organism>
<feature type="compositionally biased region" description="Low complexity" evidence="6">
    <location>
        <begin position="1"/>
        <end position="10"/>
    </location>
</feature>
<feature type="region of interest" description="Disordered" evidence="6">
    <location>
        <begin position="705"/>
        <end position="749"/>
    </location>
</feature>
<reference evidence="8" key="2">
    <citation type="submission" date="2024-02" db="EMBL/GenBank/DDBJ databases">
        <title>Comparative genomics of Cryptococcus and Kwoniella reveals pathogenesis evolution and contrasting modes of karyotype evolution via chromosome fusion or intercentromeric recombination.</title>
        <authorList>
            <person name="Coelho M.A."/>
            <person name="David-Palma M."/>
            <person name="Shea T."/>
            <person name="Bowers K."/>
            <person name="McGinley-Smith S."/>
            <person name="Mohammad A.W."/>
            <person name="Gnirke A."/>
            <person name="Yurkov A.M."/>
            <person name="Nowrousian M."/>
            <person name="Sun S."/>
            <person name="Cuomo C.A."/>
            <person name="Heitman J."/>
        </authorList>
    </citation>
    <scope>NUCLEOTIDE SEQUENCE</scope>
    <source>
        <strain evidence="8">CBS 10118</strain>
    </source>
</reference>
<feature type="region of interest" description="Disordered" evidence="6">
    <location>
        <begin position="848"/>
        <end position="869"/>
    </location>
</feature>